<name>A0AAV5T9X1_9BILA</name>
<proteinExistence type="predicted"/>
<comment type="caution">
    <text evidence="1">The sequence shown here is derived from an EMBL/GenBank/DDBJ whole genome shotgun (WGS) entry which is preliminary data.</text>
</comment>
<evidence type="ECO:0000313" key="1">
    <source>
        <dbReference type="EMBL" id="GMS92356.1"/>
    </source>
</evidence>
<sequence length="197" mass="22521">CSTLFAVHIGCRAQFDNFHLPLYPRTHAPEGSRRLEQLAEGVDKNIVGFMMYGRESENAQEIGSVSCPIAWQSIRLKYPGMRVEMDVGERRTTNCVRFIRKSTVLPDGAQIAWIQFGPYRSNSHYSHDRFSEKAACVQKVSGRADSHYHPSHRSLLDDDDRLSRVREWLLDCSYAGTRNSSADLRSVPLQSHFYPQD</sequence>
<dbReference type="AlphaFoldDB" id="A0AAV5T9X1"/>
<dbReference type="Proteomes" id="UP001432027">
    <property type="component" value="Unassembled WGS sequence"/>
</dbReference>
<accession>A0AAV5T9X1</accession>
<gene>
    <name evidence="1" type="ORF">PENTCL1PPCAC_14531</name>
</gene>
<reference evidence="1" key="1">
    <citation type="submission" date="2023-10" db="EMBL/GenBank/DDBJ databases">
        <title>Genome assembly of Pristionchus species.</title>
        <authorList>
            <person name="Yoshida K."/>
            <person name="Sommer R.J."/>
        </authorList>
    </citation>
    <scope>NUCLEOTIDE SEQUENCE</scope>
    <source>
        <strain evidence="1">RS0144</strain>
    </source>
</reference>
<organism evidence="1 2">
    <name type="scientific">Pristionchus entomophagus</name>
    <dbReference type="NCBI Taxonomy" id="358040"/>
    <lineage>
        <taxon>Eukaryota</taxon>
        <taxon>Metazoa</taxon>
        <taxon>Ecdysozoa</taxon>
        <taxon>Nematoda</taxon>
        <taxon>Chromadorea</taxon>
        <taxon>Rhabditida</taxon>
        <taxon>Rhabditina</taxon>
        <taxon>Diplogasteromorpha</taxon>
        <taxon>Diplogasteroidea</taxon>
        <taxon>Neodiplogasteridae</taxon>
        <taxon>Pristionchus</taxon>
    </lineage>
</organism>
<feature type="non-terminal residue" evidence="1">
    <location>
        <position position="1"/>
    </location>
</feature>
<dbReference type="EMBL" id="BTSX01000004">
    <property type="protein sequence ID" value="GMS92356.1"/>
    <property type="molecule type" value="Genomic_DNA"/>
</dbReference>
<keyword evidence="2" id="KW-1185">Reference proteome</keyword>
<protein>
    <submittedName>
        <fullName evidence="1">Uncharacterized protein</fullName>
    </submittedName>
</protein>
<evidence type="ECO:0000313" key="2">
    <source>
        <dbReference type="Proteomes" id="UP001432027"/>
    </source>
</evidence>